<dbReference type="Proteomes" id="UP001281761">
    <property type="component" value="Unassembled WGS sequence"/>
</dbReference>
<dbReference type="EMBL" id="JARBJD010000028">
    <property type="protein sequence ID" value="KAK2959673.1"/>
    <property type="molecule type" value="Genomic_DNA"/>
</dbReference>
<gene>
    <name evidence="1" type="ORF">BLNAU_5450</name>
</gene>
<proteinExistence type="predicted"/>
<organism evidence="1 2">
    <name type="scientific">Blattamonas nauphoetae</name>
    <dbReference type="NCBI Taxonomy" id="2049346"/>
    <lineage>
        <taxon>Eukaryota</taxon>
        <taxon>Metamonada</taxon>
        <taxon>Preaxostyla</taxon>
        <taxon>Oxymonadida</taxon>
        <taxon>Blattamonas</taxon>
    </lineage>
</organism>
<sequence length="70" mass="7420">MSGKPSTPAGMKCESALDETSELCDISLRTRHCSATLQGNATATAASSDQIRSDFEADAHSNQSREVSCR</sequence>
<name>A0ABQ9Y7H5_9EUKA</name>
<protein>
    <submittedName>
        <fullName evidence="1">Uncharacterized protein</fullName>
    </submittedName>
</protein>
<evidence type="ECO:0000313" key="1">
    <source>
        <dbReference type="EMBL" id="KAK2959673.1"/>
    </source>
</evidence>
<comment type="caution">
    <text evidence="1">The sequence shown here is derived from an EMBL/GenBank/DDBJ whole genome shotgun (WGS) entry which is preliminary data.</text>
</comment>
<keyword evidence="2" id="KW-1185">Reference proteome</keyword>
<reference evidence="1 2" key="1">
    <citation type="journal article" date="2022" name="bioRxiv">
        <title>Genomics of Preaxostyla Flagellates Illuminates Evolutionary Transitions and the Path Towards Mitochondrial Loss.</title>
        <authorList>
            <person name="Novak L.V.F."/>
            <person name="Treitli S.C."/>
            <person name="Pyrih J."/>
            <person name="Halakuc P."/>
            <person name="Pipaliya S.V."/>
            <person name="Vacek V."/>
            <person name="Brzon O."/>
            <person name="Soukal P."/>
            <person name="Eme L."/>
            <person name="Dacks J.B."/>
            <person name="Karnkowska A."/>
            <person name="Elias M."/>
            <person name="Hampl V."/>
        </authorList>
    </citation>
    <scope>NUCLEOTIDE SEQUENCE [LARGE SCALE GENOMIC DNA]</scope>
    <source>
        <strain evidence="1">NAU3</strain>
        <tissue evidence="1">Gut</tissue>
    </source>
</reference>
<accession>A0ABQ9Y7H5</accession>
<evidence type="ECO:0000313" key="2">
    <source>
        <dbReference type="Proteomes" id="UP001281761"/>
    </source>
</evidence>